<protein>
    <submittedName>
        <fullName evidence="2">Uncharacterized protein</fullName>
    </submittedName>
</protein>
<proteinExistence type="predicted"/>
<keyword evidence="1" id="KW-0472">Membrane</keyword>
<reference evidence="2 3" key="1">
    <citation type="submission" date="2018-07" db="EMBL/GenBank/DDBJ databases">
        <title>The complete nuclear genome of the prasinophyte Chloropicon primus (CCMP1205).</title>
        <authorList>
            <person name="Pombert J.-F."/>
            <person name="Otis C."/>
            <person name="Turmel M."/>
            <person name="Lemieux C."/>
        </authorList>
    </citation>
    <scope>NUCLEOTIDE SEQUENCE [LARGE SCALE GENOMIC DNA]</scope>
    <source>
        <strain evidence="2 3">CCMP1205</strain>
    </source>
</reference>
<keyword evidence="1" id="KW-0812">Transmembrane</keyword>
<dbReference type="AlphaFoldDB" id="A0A5B8MP27"/>
<sequence>MYVQPPPAYTPAYGGGGGGVAVGQPVVGQPVCGQQTPASQPSYGVQTTVTTTAAAMQHFGVVQPRRRKYAHLSCCGHTTIWTLMSLGLVLVITGSVLLAVFGDPVREDRVKAYNEYVEGWKGYIAEEKFSSPEFKVRSDLMCREGRGRETYAFEFVRRVMNKLELETRNTDRLEDKASSALPLEPQHKWVKSYTWEDLDLSRRECYLNETYFARPSSSAAWESLHLTKTPFVEFRFFEEGDPSTCERKGGKLEGKNTCVYPMSIRKACVKVAAYTGRTGGAEGYKVDKFFPEVSDESESSGCYYSRRSKSFREHHFERETVFHTKDYEVDYVVRYSKDAWLGYMRVTENSGYFGNDQVGLVGFGLALVIIAPFVFVASVVMLVLSCRKIKRINKDVAGGGGVGGHRSTCFITVWG</sequence>
<keyword evidence="1" id="KW-1133">Transmembrane helix</keyword>
<evidence type="ECO:0000256" key="1">
    <source>
        <dbReference type="SAM" id="Phobius"/>
    </source>
</evidence>
<keyword evidence="3" id="KW-1185">Reference proteome</keyword>
<organism evidence="2 3">
    <name type="scientific">Chloropicon primus</name>
    <dbReference type="NCBI Taxonomy" id="1764295"/>
    <lineage>
        <taxon>Eukaryota</taxon>
        <taxon>Viridiplantae</taxon>
        <taxon>Chlorophyta</taxon>
        <taxon>Chloropicophyceae</taxon>
        <taxon>Chloropicales</taxon>
        <taxon>Chloropicaceae</taxon>
        <taxon>Chloropicon</taxon>
    </lineage>
</organism>
<dbReference type="EMBL" id="CP031038">
    <property type="protein sequence ID" value="QDZ21335.1"/>
    <property type="molecule type" value="Genomic_DNA"/>
</dbReference>
<feature type="transmembrane region" description="Helical" evidence="1">
    <location>
        <begin position="74"/>
        <end position="101"/>
    </location>
</feature>
<name>A0A5B8MP27_9CHLO</name>
<feature type="transmembrane region" description="Helical" evidence="1">
    <location>
        <begin position="360"/>
        <end position="384"/>
    </location>
</feature>
<gene>
    <name evidence="2" type="ORF">A3770_05p38530</name>
</gene>
<evidence type="ECO:0000313" key="3">
    <source>
        <dbReference type="Proteomes" id="UP000316726"/>
    </source>
</evidence>
<accession>A0A5B8MP27</accession>
<evidence type="ECO:0000313" key="2">
    <source>
        <dbReference type="EMBL" id="QDZ21335.1"/>
    </source>
</evidence>
<dbReference type="Proteomes" id="UP000316726">
    <property type="component" value="Chromosome 5"/>
</dbReference>